<feature type="compositionally biased region" description="Basic residues" evidence="1">
    <location>
        <begin position="1"/>
        <end position="10"/>
    </location>
</feature>
<feature type="region of interest" description="Disordered" evidence="1">
    <location>
        <begin position="1"/>
        <end position="61"/>
    </location>
</feature>
<accession>A0A6A1WN74</accession>
<dbReference type="Proteomes" id="UP000516437">
    <property type="component" value="Chromosome 1"/>
</dbReference>
<comment type="caution">
    <text evidence="2">The sequence shown here is derived from an EMBL/GenBank/DDBJ whole genome shotgun (WGS) entry which is preliminary data.</text>
</comment>
<organism evidence="2 3">
    <name type="scientific">Morella rubra</name>
    <name type="common">Chinese bayberry</name>
    <dbReference type="NCBI Taxonomy" id="262757"/>
    <lineage>
        <taxon>Eukaryota</taxon>
        <taxon>Viridiplantae</taxon>
        <taxon>Streptophyta</taxon>
        <taxon>Embryophyta</taxon>
        <taxon>Tracheophyta</taxon>
        <taxon>Spermatophyta</taxon>
        <taxon>Magnoliopsida</taxon>
        <taxon>eudicotyledons</taxon>
        <taxon>Gunneridae</taxon>
        <taxon>Pentapetalae</taxon>
        <taxon>rosids</taxon>
        <taxon>fabids</taxon>
        <taxon>Fagales</taxon>
        <taxon>Myricaceae</taxon>
        <taxon>Morella</taxon>
    </lineage>
</organism>
<feature type="compositionally biased region" description="Basic and acidic residues" evidence="1">
    <location>
        <begin position="32"/>
        <end position="52"/>
    </location>
</feature>
<sequence>MKDRKHHHRLVAFSGFKEEEEEKEKKKMMRIRRGEREESLAPQAFREKKGSETENTTPAFL</sequence>
<evidence type="ECO:0000256" key="1">
    <source>
        <dbReference type="SAM" id="MobiDB-lite"/>
    </source>
</evidence>
<evidence type="ECO:0000313" key="2">
    <source>
        <dbReference type="EMBL" id="KAB1225996.1"/>
    </source>
</evidence>
<keyword evidence="3" id="KW-1185">Reference proteome</keyword>
<gene>
    <name evidence="2" type="ORF">CJ030_MR1G018415</name>
</gene>
<dbReference type="EMBL" id="RXIC02000019">
    <property type="protein sequence ID" value="KAB1225996.1"/>
    <property type="molecule type" value="Genomic_DNA"/>
</dbReference>
<proteinExistence type="predicted"/>
<reference evidence="2 3" key="1">
    <citation type="journal article" date="2019" name="Plant Biotechnol. J.">
        <title>The red bayberry genome and genetic basis of sex determination.</title>
        <authorList>
            <person name="Jia H.M."/>
            <person name="Jia H.J."/>
            <person name="Cai Q.L."/>
            <person name="Wang Y."/>
            <person name="Zhao H.B."/>
            <person name="Yang W.F."/>
            <person name="Wang G.Y."/>
            <person name="Li Y.H."/>
            <person name="Zhan D.L."/>
            <person name="Shen Y.T."/>
            <person name="Niu Q.F."/>
            <person name="Chang L."/>
            <person name="Qiu J."/>
            <person name="Zhao L."/>
            <person name="Xie H.B."/>
            <person name="Fu W.Y."/>
            <person name="Jin J."/>
            <person name="Li X.W."/>
            <person name="Jiao Y."/>
            <person name="Zhou C.C."/>
            <person name="Tu T."/>
            <person name="Chai C.Y."/>
            <person name="Gao J.L."/>
            <person name="Fan L.J."/>
            <person name="van de Weg E."/>
            <person name="Wang J.Y."/>
            <person name="Gao Z.S."/>
        </authorList>
    </citation>
    <scope>NUCLEOTIDE SEQUENCE [LARGE SCALE GENOMIC DNA]</scope>
    <source>
        <tissue evidence="2">Leaves</tissue>
    </source>
</reference>
<protein>
    <submittedName>
        <fullName evidence="2">Uncharacterized protein</fullName>
    </submittedName>
</protein>
<name>A0A6A1WN74_9ROSI</name>
<dbReference type="AlphaFoldDB" id="A0A6A1WN74"/>
<evidence type="ECO:0000313" key="3">
    <source>
        <dbReference type="Proteomes" id="UP000516437"/>
    </source>
</evidence>